<keyword evidence="2" id="KW-1003">Cell membrane</keyword>
<evidence type="ECO:0000256" key="7">
    <source>
        <dbReference type="ARBA" id="ARBA00023180"/>
    </source>
</evidence>
<dbReference type="GO" id="GO:0005886">
    <property type="term" value="C:plasma membrane"/>
    <property type="evidence" value="ECO:0007669"/>
    <property type="project" value="UniProtKB-SubCell"/>
</dbReference>
<evidence type="ECO:0000256" key="4">
    <source>
        <dbReference type="ARBA" id="ARBA00022989"/>
    </source>
</evidence>
<evidence type="ECO:0000256" key="6">
    <source>
        <dbReference type="ARBA" id="ARBA00023170"/>
    </source>
</evidence>
<evidence type="ECO:0000256" key="8">
    <source>
        <dbReference type="SAM" id="Phobius"/>
    </source>
</evidence>
<organism evidence="9 10">
    <name type="scientific">Homarus americanus</name>
    <name type="common">American lobster</name>
    <dbReference type="NCBI Taxonomy" id="6706"/>
    <lineage>
        <taxon>Eukaryota</taxon>
        <taxon>Metazoa</taxon>
        <taxon>Ecdysozoa</taxon>
        <taxon>Arthropoda</taxon>
        <taxon>Crustacea</taxon>
        <taxon>Multicrustacea</taxon>
        <taxon>Malacostraca</taxon>
        <taxon>Eumalacostraca</taxon>
        <taxon>Eucarida</taxon>
        <taxon>Decapoda</taxon>
        <taxon>Pleocyemata</taxon>
        <taxon>Astacidea</taxon>
        <taxon>Nephropoidea</taxon>
        <taxon>Nephropidae</taxon>
        <taxon>Homarus</taxon>
    </lineage>
</organism>
<reference evidence="9" key="1">
    <citation type="journal article" date="2021" name="Sci. Adv.">
        <title>The American lobster genome reveals insights on longevity, neural, and immune adaptations.</title>
        <authorList>
            <person name="Polinski J.M."/>
            <person name="Zimin A.V."/>
            <person name="Clark K.F."/>
            <person name="Kohn A.B."/>
            <person name="Sadowski N."/>
            <person name="Timp W."/>
            <person name="Ptitsyn A."/>
            <person name="Khanna P."/>
            <person name="Romanova D.Y."/>
            <person name="Williams P."/>
            <person name="Greenwood S.J."/>
            <person name="Moroz L.L."/>
            <person name="Walt D.R."/>
            <person name="Bodnar A.G."/>
        </authorList>
    </citation>
    <scope>NUCLEOTIDE SEQUENCE</scope>
    <source>
        <strain evidence="9">GMGI-L3</strain>
    </source>
</reference>
<accession>A0A8J5KFG8</accession>
<evidence type="ECO:0000256" key="1">
    <source>
        <dbReference type="ARBA" id="ARBA00004651"/>
    </source>
</evidence>
<name>A0A8J5KFG8_HOMAM</name>
<dbReference type="InterPro" id="IPR052192">
    <property type="entry name" value="Insect_Ionotropic_Sensory_Rcpt"/>
</dbReference>
<feature type="non-terminal residue" evidence="9">
    <location>
        <position position="1"/>
    </location>
</feature>
<dbReference type="Proteomes" id="UP000747542">
    <property type="component" value="Unassembled WGS sequence"/>
</dbReference>
<dbReference type="PANTHER" id="PTHR42643">
    <property type="entry name" value="IONOTROPIC RECEPTOR 20A-RELATED"/>
    <property type="match status" value="1"/>
</dbReference>
<dbReference type="EMBL" id="JAHLQT010014436">
    <property type="protein sequence ID" value="KAG7170383.1"/>
    <property type="molecule type" value="Genomic_DNA"/>
</dbReference>
<keyword evidence="6 9" id="KW-0675">Receptor</keyword>
<protein>
    <submittedName>
        <fullName evidence="9">Putative variant ionotropic glutamate receptor-like 11</fullName>
    </submittedName>
</protein>
<proteinExistence type="predicted"/>
<evidence type="ECO:0000256" key="3">
    <source>
        <dbReference type="ARBA" id="ARBA00022692"/>
    </source>
</evidence>
<evidence type="ECO:0000313" key="10">
    <source>
        <dbReference type="Proteomes" id="UP000747542"/>
    </source>
</evidence>
<evidence type="ECO:0000313" key="9">
    <source>
        <dbReference type="EMBL" id="KAG7170383.1"/>
    </source>
</evidence>
<dbReference type="AlphaFoldDB" id="A0A8J5KFG8"/>
<comment type="caution">
    <text evidence="9">The sequence shown here is derived from an EMBL/GenBank/DDBJ whole genome shotgun (WGS) entry which is preliminary data.</text>
</comment>
<keyword evidence="7" id="KW-0325">Glycoprotein</keyword>
<gene>
    <name evidence="9" type="primary">viGluR-L11</name>
    <name evidence="9" type="ORF">Hamer_G016203</name>
</gene>
<keyword evidence="4 8" id="KW-1133">Transmembrane helix</keyword>
<keyword evidence="3 8" id="KW-0812">Transmembrane</keyword>
<evidence type="ECO:0000256" key="2">
    <source>
        <dbReference type="ARBA" id="ARBA00022475"/>
    </source>
</evidence>
<keyword evidence="10" id="KW-1185">Reference proteome</keyword>
<comment type="subcellular location">
    <subcellularLocation>
        <location evidence="1">Cell membrane</location>
        <topology evidence="1">Multi-pass membrane protein</topology>
    </subcellularLocation>
</comment>
<dbReference type="PANTHER" id="PTHR42643:SF30">
    <property type="entry name" value="IONOTROPIC RECEPTOR 40A-RELATED"/>
    <property type="match status" value="1"/>
</dbReference>
<evidence type="ECO:0000256" key="5">
    <source>
        <dbReference type="ARBA" id="ARBA00023136"/>
    </source>
</evidence>
<sequence length="113" mass="12558">LNECPMYIAREPIFSALSLCVGFTKGSGLKQKVDPIVYSLRESGLLDYIITNNMINLTKCLNSVNFGLPTNSLRPLELEDFLGVFCIYGGGLWLAFMVFVIELVLNAYLTSPK</sequence>
<feature type="transmembrane region" description="Helical" evidence="8">
    <location>
        <begin position="81"/>
        <end position="109"/>
    </location>
</feature>
<keyword evidence="5 8" id="KW-0472">Membrane</keyword>